<dbReference type="InParanoid" id="A0A0C3BA40"/>
<organism evidence="1 2">
    <name type="scientific">Piloderma croceum (strain F 1598)</name>
    <dbReference type="NCBI Taxonomy" id="765440"/>
    <lineage>
        <taxon>Eukaryota</taxon>
        <taxon>Fungi</taxon>
        <taxon>Dikarya</taxon>
        <taxon>Basidiomycota</taxon>
        <taxon>Agaricomycotina</taxon>
        <taxon>Agaricomycetes</taxon>
        <taxon>Agaricomycetidae</taxon>
        <taxon>Atheliales</taxon>
        <taxon>Atheliaceae</taxon>
        <taxon>Piloderma</taxon>
    </lineage>
</organism>
<evidence type="ECO:0000313" key="2">
    <source>
        <dbReference type="Proteomes" id="UP000054166"/>
    </source>
</evidence>
<protein>
    <submittedName>
        <fullName evidence="1">Uncharacterized protein</fullName>
    </submittedName>
</protein>
<name>A0A0C3BA40_PILCF</name>
<proteinExistence type="predicted"/>
<dbReference type="AlphaFoldDB" id="A0A0C3BA40"/>
<reference evidence="2" key="2">
    <citation type="submission" date="2015-01" db="EMBL/GenBank/DDBJ databases">
        <title>Evolutionary Origins and Diversification of the Mycorrhizal Mutualists.</title>
        <authorList>
            <consortium name="DOE Joint Genome Institute"/>
            <consortium name="Mycorrhizal Genomics Consortium"/>
            <person name="Kohler A."/>
            <person name="Kuo A."/>
            <person name="Nagy L.G."/>
            <person name="Floudas D."/>
            <person name="Copeland A."/>
            <person name="Barry K.W."/>
            <person name="Cichocki N."/>
            <person name="Veneault-Fourrey C."/>
            <person name="LaButti K."/>
            <person name="Lindquist E.A."/>
            <person name="Lipzen A."/>
            <person name="Lundell T."/>
            <person name="Morin E."/>
            <person name="Murat C."/>
            <person name="Riley R."/>
            <person name="Ohm R."/>
            <person name="Sun H."/>
            <person name="Tunlid A."/>
            <person name="Henrissat B."/>
            <person name="Grigoriev I.V."/>
            <person name="Hibbett D.S."/>
            <person name="Martin F."/>
        </authorList>
    </citation>
    <scope>NUCLEOTIDE SEQUENCE [LARGE SCALE GENOMIC DNA]</scope>
    <source>
        <strain evidence="2">F 1598</strain>
    </source>
</reference>
<dbReference type="EMBL" id="KN833065">
    <property type="protein sequence ID" value="KIM74192.1"/>
    <property type="molecule type" value="Genomic_DNA"/>
</dbReference>
<accession>A0A0C3BA40</accession>
<dbReference type="Proteomes" id="UP000054166">
    <property type="component" value="Unassembled WGS sequence"/>
</dbReference>
<dbReference type="HOGENOM" id="CLU_2638959_0_0_1"/>
<keyword evidence="2" id="KW-1185">Reference proteome</keyword>
<evidence type="ECO:0000313" key="1">
    <source>
        <dbReference type="EMBL" id="KIM74192.1"/>
    </source>
</evidence>
<sequence length="77" mass="8666">MSEWAYQGQCTPLRIRRMVCLHFGLGCEIEDASVSESVGVTKTDGDLQHTFVLPGLTEFRYTLSIWDLRSALLLEAC</sequence>
<gene>
    <name evidence="1" type="ORF">PILCRDRAFT_828487</name>
</gene>
<reference evidence="1 2" key="1">
    <citation type="submission" date="2014-04" db="EMBL/GenBank/DDBJ databases">
        <authorList>
            <consortium name="DOE Joint Genome Institute"/>
            <person name="Kuo A."/>
            <person name="Tarkka M."/>
            <person name="Buscot F."/>
            <person name="Kohler A."/>
            <person name="Nagy L.G."/>
            <person name="Floudas D."/>
            <person name="Copeland A."/>
            <person name="Barry K.W."/>
            <person name="Cichocki N."/>
            <person name="Veneault-Fourrey C."/>
            <person name="LaButti K."/>
            <person name="Lindquist E.A."/>
            <person name="Lipzen A."/>
            <person name="Lundell T."/>
            <person name="Morin E."/>
            <person name="Murat C."/>
            <person name="Sun H."/>
            <person name="Tunlid A."/>
            <person name="Henrissat B."/>
            <person name="Grigoriev I.V."/>
            <person name="Hibbett D.S."/>
            <person name="Martin F."/>
            <person name="Nordberg H.P."/>
            <person name="Cantor M.N."/>
            <person name="Hua S.X."/>
        </authorList>
    </citation>
    <scope>NUCLEOTIDE SEQUENCE [LARGE SCALE GENOMIC DNA]</scope>
    <source>
        <strain evidence="1 2">F 1598</strain>
    </source>
</reference>